<proteinExistence type="predicted"/>
<dbReference type="SUPFAM" id="SSF46955">
    <property type="entry name" value="Putative DNA-binding domain"/>
    <property type="match status" value="1"/>
</dbReference>
<feature type="domain" description="HTH merR-type" evidence="1">
    <location>
        <begin position="16"/>
        <end position="60"/>
    </location>
</feature>
<dbReference type="InterPro" id="IPR000551">
    <property type="entry name" value="MerR-type_HTH_dom"/>
</dbReference>
<gene>
    <name evidence="2" type="ORF">CSH63_04980</name>
</gene>
<dbReference type="KEGG" id="mtua:CSH63_04980"/>
<dbReference type="EMBL" id="CP024087">
    <property type="protein sequence ID" value="AYF26821.1"/>
    <property type="molecule type" value="Genomic_DNA"/>
</dbReference>
<dbReference type="AlphaFoldDB" id="A0A386WFF1"/>
<dbReference type="Gene3D" id="1.10.1660.10">
    <property type="match status" value="1"/>
</dbReference>
<reference evidence="2 3" key="1">
    <citation type="submission" date="2017-10" db="EMBL/GenBank/DDBJ databases">
        <title>Integration of genomic and chemical information greatly accelerates assignment of the full stereostructure of myelolactone, a potent inhibitor of myeloma from a marine-derived Micromonospora.</title>
        <authorList>
            <person name="Kim M.C."/>
            <person name="Machado H."/>
            <person name="Jensen P.R."/>
            <person name="Fenical W."/>
        </authorList>
    </citation>
    <scope>NUCLEOTIDE SEQUENCE [LARGE SCALE GENOMIC DNA]</scope>
    <source>
        <strain evidence="2 3">CNY-010</strain>
    </source>
</reference>
<sequence length="224" mass="24103">MSIGGCGDVSDPVGVSIGQAAALYGLVPSTLRWWEAAGVLPEPPRINGRRVYPETELRRIGLAYLCCVVGGMPLDQAALVTTGTHPNREWRSAVHAHTGVVQARIARLRGALGYLAHLALCPDDDVVRDCEHLEGELATHTPRGFVAEDVLVTAARAFPPARARSHRDETARRGDETPVPSGRCAVCAGALTQPARGRKRVYCSAACRQNRYRATARHQSGELP</sequence>
<dbReference type="GO" id="GO:0006355">
    <property type="term" value="P:regulation of DNA-templated transcription"/>
    <property type="evidence" value="ECO:0007669"/>
    <property type="project" value="InterPro"/>
</dbReference>
<evidence type="ECO:0000259" key="1">
    <source>
        <dbReference type="PROSITE" id="PS50937"/>
    </source>
</evidence>
<accession>A0A386WFF1</accession>
<dbReference type="Proteomes" id="UP000267804">
    <property type="component" value="Chromosome"/>
</dbReference>
<dbReference type="PROSITE" id="PS50937">
    <property type="entry name" value="HTH_MERR_2"/>
    <property type="match status" value="1"/>
</dbReference>
<evidence type="ECO:0000313" key="3">
    <source>
        <dbReference type="Proteomes" id="UP000267804"/>
    </source>
</evidence>
<dbReference type="Pfam" id="PF00376">
    <property type="entry name" value="MerR"/>
    <property type="match status" value="1"/>
</dbReference>
<dbReference type="GO" id="GO:0003677">
    <property type="term" value="F:DNA binding"/>
    <property type="evidence" value="ECO:0007669"/>
    <property type="project" value="InterPro"/>
</dbReference>
<dbReference type="InterPro" id="IPR009061">
    <property type="entry name" value="DNA-bd_dom_put_sf"/>
</dbReference>
<protein>
    <submittedName>
        <fullName evidence="2">MerR family transcriptional regulator</fullName>
    </submittedName>
</protein>
<evidence type="ECO:0000313" key="2">
    <source>
        <dbReference type="EMBL" id="AYF26821.1"/>
    </source>
</evidence>
<name>A0A386WFF1_9ACTN</name>
<organism evidence="2 3">
    <name type="scientific">Micromonospora tulbaghiae</name>
    <dbReference type="NCBI Taxonomy" id="479978"/>
    <lineage>
        <taxon>Bacteria</taxon>
        <taxon>Bacillati</taxon>
        <taxon>Actinomycetota</taxon>
        <taxon>Actinomycetes</taxon>
        <taxon>Micromonosporales</taxon>
        <taxon>Micromonosporaceae</taxon>
        <taxon>Micromonospora</taxon>
    </lineage>
</organism>